<name>A0A1Y1IU01_KLENI</name>
<evidence type="ECO:0000313" key="3">
    <source>
        <dbReference type="Proteomes" id="UP000054558"/>
    </source>
</evidence>
<accession>A0A1Y1IU01</accession>
<keyword evidence="3" id="KW-1185">Reference proteome</keyword>
<evidence type="ECO:0000256" key="1">
    <source>
        <dbReference type="SAM" id="MobiDB-lite"/>
    </source>
</evidence>
<dbReference type="Proteomes" id="UP000054558">
    <property type="component" value="Unassembled WGS sequence"/>
</dbReference>
<proteinExistence type="predicted"/>
<gene>
    <name evidence="2" type="ORF">KFL_009320035</name>
</gene>
<dbReference type="AlphaFoldDB" id="A0A1Y1IU01"/>
<evidence type="ECO:0000313" key="2">
    <source>
        <dbReference type="EMBL" id="GAQ92147.1"/>
    </source>
</evidence>
<feature type="compositionally biased region" description="Basic and acidic residues" evidence="1">
    <location>
        <begin position="109"/>
        <end position="124"/>
    </location>
</feature>
<dbReference type="EMBL" id="DF237881">
    <property type="protein sequence ID" value="GAQ92147.1"/>
    <property type="molecule type" value="Genomic_DNA"/>
</dbReference>
<feature type="region of interest" description="Disordered" evidence="1">
    <location>
        <begin position="76"/>
        <end position="166"/>
    </location>
</feature>
<organism evidence="2 3">
    <name type="scientific">Klebsormidium nitens</name>
    <name type="common">Green alga</name>
    <name type="synonym">Ulothrix nitens</name>
    <dbReference type="NCBI Taxonomy" id="105231"/>
    <lineage>
        <taxon>Eukaryota</taxon>
        <taxon>Viridiplantae</taxon>
        <taxon>Streptophyta</taxon>
        <taxon>Klebsormidiophyceae</taxon>
        <taxon>Klebsormidiales</taxon>
        <taxon>Klebsormidiaceae</taxon>
        <taxon>Klebsormidium</taxon>
    </lineage>
</organism>
<protein>
    <submittedName>
        <fullName evidence="2">Uncharacterized protein</fullName>
    </submittedName>
</protein>
<reference evidence="2 3" key="1">
    <citation type="journal article" date="2014" name="Nat. Commun.">
        <title>Klebsormidium flaccidum genome reveals primary factors for plant terrestrial adaptation.</title>
        <authorList>
            <person name="Hori K."/>
            <person name="Maruyama F."/>
            <person name="Fujisawa T."/>
            <person name="Togashi T."/>
            <person name="Yamamoto N."/>
            <person name="Seo M."/>
            <person name="Sato S."/>
            <person name="Yamada T."/>
            <person name="Mori H."/>
            <person name="Tajima N."/>
            <person name="Moriyama T."/>
            <person name="Ikeuchi M."/>
            <person name="Watanabe M."/>
            <person name="Wada H."/>
            <person name="Kobayashi K."/>
            <person name="Saito M."/>
            <person name="Masuda T."/>
            <person name="Sasaki-Sekimoto Y."/>
            <person name="Mashiguchi K."/>
            <person name="Awai K."/>
            <person name="Shimojima M."/>
            <person name="Masuda S."/>
            <person name="Iwai M."/>
            <person name="Nobusawa T."/>
            <person name="Narise T."/>
            <person name="Kondo S."/>
            <person name="Saito H."/>
            <person name="Sato R."/>
            <person name="Murakawa M."/>
            <person name="Ihara Y."/>
            <person name="Oshima-Yamada Y."/>
            <person name="Ohtaka K."/>
            <person name="Satoh M."/>
            <person name="Sonobe K."/>
            <person name="Ishii M."/>
            <person name="Ohtani R."/>
            <person name="Kanamori-Sato M."/>
            <person name="Honoki R."/>
            <person name="Miyazaki D."/>
            <person name="Mochizuki H."/>
            <person name="Umetsu J."/>
            <person name="Higashi K."/>
            <person name="Shibata D."/>
            <person name="Kamiya Y."/>
            <person name="Sato N."/>
            <person name="Nakamura Y."/>
            <person name="Tabata S."/>
            <person name="Ida S."/>
            <person name="Kurokawa K."/>
            <person name="Ohta H."/>
        </authorList>
    </citation>
    <scope>NUCLEOTIDE SEQUENCE [LARGE SCALE GENOMIC DNA]</scope>
    <source>
        <strain evidence="2 3">NIES-2285</strain>
    </source>
</reference>
<feature type="compositionally biased region" description="Basic and acidic residues" evidence="1">
    <location>
        <begin position="132"/>
        <end position="143"/>
    </location>
</feature>
<sequence length="435" mass="46145">MSGDRTAGVCGRDARSAAEAAEAVRILGKSIADMSSFDRAQLLTRVDAACLRLERQIQERAETLVVPTEEGSQKGWWHDLTGLGENENAGNPVRDGSGEKVQNGGALGSREEGNGILKDGRGEGLGDPGSRTSEEGGERRLVDRGGWSSKDGTGADSREGEAESGGQGILKANLGAQSMKGIVEGAPESLTEAALGADVIREAQKQWNSADASAYGSVEGSSKSADDARSVFESEWEDVPGGRSEVHVGDLWKDTCLRKLCKRRCSERSTRVRRGGRPLLRTFSCERADSLGVETFSILVGGTLDNGGSDVPAHNLFRSAEYATHADVGYPCKDVESSFQQQEAGEIIESAHHDGLGQRQLSVDLDDVGGVAVLQSVTFACLLVEFVARLAPLAGSVEQLSIKAEFTAEGRNAANSSDDRTRETTFVGKGLKIDE</sequence>